<dbReference type="EMBL" id="HADZ01005270">
    <property type="protein sequence ID" value="SBP69211.1"/>
    <property type="molecule type" value="Transcribed_RNA"/>
</dbReference>
<feature type="non-terminal residue" evidence="1">
    <location>
        <position position="1"/>
    </location>
</feature>
<reference evidence="1" key="1">
    <citation type="submission" date="2016-05" db="EMBL/GenBank/DDBJ databases">
        <authorList>
            <person name="Lavstsen T."/>
            <person name="Jespersen J.S."/>
        </authorList>
    </citation>
    <scope>NUCLEOTIDE SEQUENCE</scope>
    <source>
        <tissue evidence="1">Brain</tissue>
    </source>
</reference>
<proteinExistence type="predicted"/>
<sequence length="114" mass="12873">LLQLGFWNISESATPQDYSPVLHRISGRSSQPFSIPPYRPAHLPYSHPLSWTPLLDTPRLSTCPPSSWYFPISQRCLPVSRSPLDLPVLLQFPLLNKYYFLPSIRPSLSPLASG</sequence>
<name>A0A1A8BRC0_NOTKA</name>
<protein>
    <submittedName>
        <fullName evidence="1">Uncharacterized protein</fullName>
    </submittedName>
</protein>
<gene>
    <name evidence="1" type="primary">Nfu_g_1_008880</name>
</gene>
<organism evidence="1">
    <name type="scientific">Nothobranchius kadleci</name>
    <name type="common">African annual killifish</name>
    <dbReference type="NCBI Taxonomy" id="1051664"/>
    <lineage>
        <taxon>Eukaryota</taxon>
        <taxon>Metazoa</taxon>
        <taxon>Chordata</taxon>
        <taxon>Craniata</taxon>
        <taxon>Vertebrata</taxon>
        <taxon>Euteleostomi</taxon>
        <taxon>Actinopterygii</taxon>
        <taxon>Neopterygii</taxon>
        <taxon>Teleostei</taxon>
        <taxon>Neoteleostei</taxon>
        <taxon>Acanthomorphata</taxon>
        <taxon>Ovalentaria</taxon>
        <taxon>Atherinomorphae</taxon>
        <taxon>Cyprinodontiformes</taxon>
        <taxon>Nothobranchiidae</taxon>
        <taxon>Nothobranchius</taxon>
    </lineage>
</organism>
<dbReference type="AlphaFoldDB" id="A0A1A8BRC0"/>
<evidence type="ECO:0000313" key="1">
    <source>
        <dbReference type="EMBL" id="SBP69211.1"/>
    </source>
</evidence>
<accession>A0A1A8BRC0</accession>
<reference evidence="1" key="2">
    <citation type="submission" date="2016-06" db="EMBL/GenBank/DDBJ databases">
        <title>The genome of a short-lived fish provides insights into sex chromosome evolution and the genetic control of aging.</title>
        <authorList>
            <person name="Reichwald K."/>
            <person name="Felder M."/>
            <person name="Petzold A."/>
            <person name="Koch P."/>
            <person name="Groth M."/>
            <person name="Platzer M."/>
        </authorList>
    </citation>
    <scope>NUCLEOTIDE SEQUENCE</scope>
    <source>
        <tissue evidence="1">Brain</tissue>
    </source>
</reference>